<dbReference type="InterPro" id="IPR036390">
    <property type="entry name" value="WH_DNA-bd_sf"/>
</dbReference>
<name>A0A917NTL8_9PROT</name>
<dbReference type="PRINTS" id="PR00778">
    <property type="entry name" value="HTHARSR"/>
</dbReference>
<dbReference type="SMART" id="SM00418">
    <property type="entry name" value="HTH_ARSR"/>
    <property type="match status" value="1"/>
</dbReference>
<reference evidence="5" key="2">
    <citation type="submission" date="2020-09" db="EMBL/GenBank/DDBJ databases">
        <authorList>
            <person name="Sun Q."/>
            <person name="Zhou Y."/>
        </authorList>
    </citation>
    <scope>NUCLEOTIDE SEQUENCE</scope>
    <source>
        <strain evidence="5">CGMCC 1.3617</strain>
    </source>
</reference>
<dbReference type="Pfam" id="PF01022">
    <property type="entry name" value="HTH_5"/>
    <property type="match status" value="1"/>
</dbReference>
<dbReference type="InterPro" id="IPR001845">
    <property type="entry name" value="HTH_ArsR_DNA-bd_dom"/>
</dbReference>
<reference evidence="5" key="1">
    <citation type="journal article" date="2014" name="Int. J. Syst. Evol. Microbiol.">
        <title>Complete genome sequence of Corynebacterium casei LMG S-19264T (=DSM 44701T), isolated from a smear-ripened cheese.</title>
        <authorList>
            <consortium name="US DOE Joint Genome Institute (JGI-PGF)"/>
            <person name="Walter F."/>
            <person name="Albersmeier A."/>
            <person name="Kalinowski J."/>
            <person name="Ruckert C."/>
        </authorList>
    </citation>
    <scope>NUCLEOTIDE SEQUENCE</scope>
    <source>
        <strain evidence="5">CGMCC 1.3617</strain>
    </source>
</reference>
<dbReference type="Gene3D" id="1.10.10.10">
    <property type="entry name" value="Winged helix-like DNA-binding domain superfamily/Winged helix DNA-binding domain"/>
    <property type="match status" value="1"/>
</dbReference>
<dbReference type="GO" id="GO:0003700">
    <property type="term" value="F:DNA-binding transcription factor activity"/>
    <property type="evidence" value="ECO:0007669"/>
    <property type="project" value="InterPro"/>
</dbReference>
<keyword evidence="3" id="KW-0804">Transcription</keyword>
<dbReference type="PROSITE" id="PS50987">
    <property type="entry name" value="HTH_ARSR_2"/>
    <property type="match status" value="1"/>
</dbReference>
<evidence type="ECO:0000256" key="2">
    <source>
        <dbReference type="ARBA" id="ARBA00023125"/>
    </source>
</evidence>
<dbReference type="Proteomes" id="UP000661507">
    <property type="component" value="Unassembled WGS sequence"/>
</dbReference>
<accession>A0A917NTL8</accession>
<proteinExistence type="predicted"/>
<dbReference type="PANTHER" id="PTHR43132">
    <property type="entry name" value="ARSENICAL RESISTANCE OPERON REPRESSOR ARSR-RELATED"/>
    <property type="match status" value="1"/>
</dbReference>
<evidence type="ECO:0000313" key="6">
    <source>
        <dbReference type="Proteomes" id="UP000661507"/>
    </source>
</evidence>
<dbReference type="PANTHER" id="PTHR43132:SF2">
    <property type="entry name" value="ARSENICAL RESISTANCE OPERON REPRESSOR ARSR-RELATED"/>
    <property type="match status" value="1"/>
</dbReference>
<protein>
    <recommendedName>
        <fullName evidence="4">HTH arsR-type domain-containing protein</fullName>
    </recommendedName>
</protein>
<evidence type="ECO:0000259" key="4">
    <source>
        <dbReference type="PROSITE" id="PS50987"/>
    </source>
</evidence>
<dbReference type="GO" id="GO:0003677">
    <property type="term" value="F:DNA binding"/>
    <property type="evidence" value="ECO:0007669"/>
    <property type="project" value="UniProtKB-KW"/>
</dbReference>
<dbReference type="InterPro" id="IPR051011">
    <property type="entry name" value="Metal_resp_trans_reg"/>
</dbReference>
<gene>
    <name evidence="5" type="ORF">GCM10011320_37830</name>
</gene>
<evidence type="ECO:0000256" key="1">
    <source>
        <dbReference type="ARBA" id="ARBA00023015"/>
    </source>
</evidence>
<keyword evidence="1" id="KW-0805">Transcription regulation</keyword>
<sequence length="102" mass="11048">MTAMEAKAEEAARMLATLANAKRLMALCHLLQGEKSVGQLADLVGLAPAALSQHLARMRDLRLVETRRDGQTIYYRLASAEVGAILETLYRLYCAPAEAGCA</sequence>
<comment type="caution">
    <text evidence="5">The sequence shown here is derived from an EMBL/GenBank/DDBJ whole genome shotgun (WGS) entry which is preliminary data.</text>
</comment>
<dbReference type="NCBIfam" id="NF033788">
    <property type="entry name" value="HTH_metalloreg"/>
    <property type="match status" value="1"/>
</dbReference>
<evidence type="ECO:0000256" key="3">
    <source>
        <dbReference type="ARBA" id="ARBA00023163"/>
    </source>
</evidence>
<keyword evidence="6" id="KW-1185">Reference proteome</keyword>
<dbReference type="InterPro" id="IPR036388">
    <property type="entry name" value="WH-like_DNA-bd_sf"/>
</dbReference>
<dbReference type="AlphaFoldDB" id="A0A917NTL8"/>
<evidence type="ECO:0000313" key="5">
    <source>
        <dbReference type="EMBL" id="GGJ26840.1"/>
    </source>
</evidence>
<dbReference type="EMBL" id="BMKW01000009">
    <property type="protein sequence ID" value="GGJ26840.1"/>
    <property type="molecule type" value="Genomic_DNA"/>
</dbReference>
<dbReference type="CDD" id="cd00090">
    <property type="entry name" value="HTH_ARSR"/>
    <property type="match status" value="1"/>
</dbReference>
<organism evidence="5 6">
    <name type="scientific">Neoroseomonas lacus</name>
    <dbReference type="NCBI Taxonomy" id="287609"/>
    <lineage>
        <taxon>Bacteria</taxon>
        <taxon>Pseudomonadati</taxon>
        <taxon>Pseudomonadota</taxon>
        <taxon>Alphaproteobacteria</taxon>
        <taxon>Acetobacterales</taxon>
        <taxon>Acetobacteraceae</taxon>
        <taxon>Neoroseomonas</taxon>
    </lineage>
</organism>
<feature type="domain" description="HTH arsR-type" evidence="4">
    <location>
        <begin position="3"/>
        <end position="97"/>
    </location>
</feature>
<dbReference type="InterPro" id="IPR011991">
    <property type="entry name" value="ArsR-like_HTH"/>
</dbReference>
<keyword evidence="2" id="KW-0238">DNA-binding</keyword>
<dbReference type="SUPFAM" id="SSF46785">
    <property type="entry name" value="Winged helix' DNA-binding domain"/>
    <property type="match status" value="1"/>
</dbReference>